<feature type="transmembrane region" description="Helical" evidence="1">
    <location>
        <begin position="116"/>
        <end position="135"/>
    </location>
</feature>
<proteinExistence type="predicted"/>
<evidence type="ECO:0000256" key="1">
    <source>
        <dbReference type="SAM" id="Phobius"/>
    </source>
</evidence>
<keyword evidence="3" id="KW-1185">Reference proteome</keyword>
<accession>A0A7R7EPA1</accession>
<dbReference type="AlphaFoldDB" id="A0A7R7EPA1"/>
<feature type="transmembrane region" description="Helical" evidence="1">
    <location>
        <begin position="633"/>
        <end position="656"/>
    </location>
</feature>
<organism evidence="2 3">
    <name type="scientific">Anaeromicropila herbilytica</name>
    <dbReference type="NCBI Taxonomy" id="2785025"/>
    <lineage>
        <taxon>Bacteria</taxon>
        <taxon>Bacillati</taxon>
        <taxon>Bacillota</taxon>
        <taxon>Clostridia</taxon>
        <taxon>Lachnospirales</taxon>
        <taxon>Lachnospiraceae</taxon>
        <taxon>Anaeromicropila</taxon>
    </lineage>
</organism>
<evidence type="ECO:0000313" key="2">
    <source>
        <dbReference type="EMBL" id="BCN32414.1"/>
    </source>
</evidence>
<protein>
    <submittedName>
        <fullName evidence="2">Uncharacterized protein</fullName>
    </submittedName>
</protein>
<dbReference type="EMBL" id="AP024169">
    <property type="protein sequence ID" value="BCN32414.1"/>
    <property type="molecule type" value="Genomic_DNA"/>
</dbReference>
<feature type="transmembrane region" description="Helical" evidence="1">
    <location>
        <begin position="487"/>
        <end position="509"/>
    </location>
</feature>
<feature type="transmembrane region" description="Helical" evidence="1">
    <location>
        <begin position="90"/>
        <end position="110"/>
    </location>
</feature>
<dbReference type="KEGG" id="ahb:bsdtb5_37090"/>
<feature type="transmembrane region" description="Helical" evidence="1">
    <location>
        <begin position="296"/>
        <end position="317"/>
    </location>
</feature>
<sequence>MSNKRMIQILACALVLAVVFLIFIVYQYWKYINEKNKDAIYIENKKAETKYLYAAYQFFSQWIITRYYIGKIRKKFEIIQPGNFRDVAEVTMKTALKVWTISSALIIIAAFTDISFYMMVVTISLIYIVNSYIIYSSVNKAEIKLLKQCEAFLGKIRHYYYMHGMVDESIYDTLPELENPIAVHAEKIYQTLNSDDLDEAVSKYNDIVPNQFLKTFLALSVTILKFGDRIVEGQSLFLNNIITLKVDIMIDVRKREKINHKLAGLVFLAVIPMFFLKLIEKWAIGNLIELERYYNGAYGIVVSALICFESLLIYSMLNHMKEVSQTEIREYVILKKISNSKIINRLLTGYLNKNYGKTLRVNEMLRRMGESITVKEFIVKRILYSITAFILGLAISITIHHNNRNYYLYNTNNVINLSSAATDKQIELIQKTIVKYTVKYKDKIVSEKIIERNIIKDGVIQNKELRKLTTKEIVTRIVHYQNEYFKWYELIIVLIVTCIFYYVPYWMLLYRKKIMEMSMEDEVIQYQSIILMLMHIERMSAQDILEWIESFAVIFKTSITECLNDYPAGDIKALEELKRKEPFEPFVKIVDNLIMCDKIGIEKAFDEVLVERRNFQAKRQQDNDIYIDNKSAIASFIAFLPCITVVVLYIIVPFVVESLSQLYTYLNQMNTI</sequence>
<dbReference type="Proteomes" id="UP000595897">
    <property type="component" value="Chromosome"/>
</dbReference>
<keyword evidence="1" id="KW-0472">Membrane</keyword>
<name>A0A7R7EPA1_9FIRM</name>
<keyword evidence="1" id="KW-0812">Transmembrane</keyword>
<keyword evidence="1" id="KW-1133">Transmembrane helix</keyword>
<evidence type="ECO:0000313" key="3">
    <source>
        <dbReference type="Proteomes" id="UP000595897"/>
    </source>
</evidence>
<feature type="transmembrane region" description="Helical" evidence="1">
    <location>
        <begin position="7"/>
        <end position="29"/>
    </location>
</feature>
<feature type="transmembrane region" description="Helical" evidence="1">
    <location>
        <begin position="51"/>
        <end position="69"/>
    </location>
</feature>
<dbReference type="RefSeq" id="WP_271713462.1">
    <property type="nucleotide sequence ID" value="NZ_AP024169.1"/>
</dbReference>
<feature type="transmembrane region" description="Helical" evidence="1">
    <location>
        <begin position="262"/>
        <end position="284"/>
    </location>
</feature>
<reference evidence="2 3" key="1">
    <citation type="submission" date="2020-11" db="EMBL/GenBank/DDBJ databases">
        <title>Draft genome sequencing of a Lachnospiraceae strain isolated from anoxic soil subjected to BSD treatment.</title>
        <authorList>
            <person name="Uek A."/>
            <person name="Tonouchi A."/>
        </authorList>
    </citation>
    <scope>NUCLEOTIDE SEQUENCE [LARGE SCALE GENOMIC DNA]</scope>
    <source>
        <strain evidence="2 3">TB5</strain>
    </source>
</reference>
<gene>
    <name evidence="2" type="ORF">bsdtb5_37090</name>
</gene>
<feature type="transmembrane region" description="Helical" evidence="1">
    <location>
        <begin position="382"/>
        <end position="400"/>
    </location>
</feature>